<name>A0A7N8XX24_9TELE</name>
<reference evidence="1" key="2">
    <citation type="submission" date="2025-09" db="UniProtKB">
        <authorList>
            <consortium name="Ensembl"/>
        </authorList>
    </citation>
    <scope>IDENTIFICATION</scope>
</reference>
<dbReference type="AlphaFoldDB" id="A0A7N8XX24"/>
<accession>A0A7N8XX24</accession>
<dbReference type="Ensembl" id="ENSMAMT00000042109.1">
    <property type="protein sequence ID" value="ENSMAMP00000057131.1"/>
    <property type="gene ID" value="ENSMAMG00000026838.1"/>
</dbReference>
<sequence length="101" mass="11577">MFRGTIGLFKVQTFGTQLMFIIINLFLREHSALGFWSHVSWVPIPSQSVLHCDPFLLYSVSWDQLQPLRSSMGRAVQMMDGLIICSSSFFFHFSPWLSGCL</sequence>
<reference evidence="1" key="1">
    <citation type="submission" date="2025-08" db="UniProtKB">
        <authorList>
            <consortium name="Ensembl"/>
        </authorList>
    </citation>
    <scope>IDENTIFICATION</scope>
</reference>
<dbReference type="InParanoid" id="A0A7N8XX24"/>
<organism evidence="1 2">
    <name type="scientific">Mastacembelus armatus</name>
    <name type="common">zig-zag eel</name>
    <dbReference type="NCBI Taxonomy" id="205130"/>
    <lineage>
        <taxon>Eukaryota</taxon>
        <taxon>Metazoa</taxon>
        <taxon>Chordata</taxon>
        <taxon>Craniata</taxon>
        <taxon>Vertebrata</taxon>
        <taxon>Euteleostomi</taxon>
        <taxon>Actinopterygii</taxon>
        <taxon>Neopterygii</taxon>
        <taxon>Teleostei</taxon>
        <taxon>Neoteleostei</taxon>
        <taxon>Acanthomorphata</taxon>
        <taxon>Anabantaria</taxon>
        <taxon>Synbranchiformes</taxon>
        <taxon>Mastacembelidae</taxon>
        <taxon>Mastacembelus</taxon>
    </lineage>
</organism>
<evidence type="ECO:0000313" key="1">
    <source>
        <dbReference type="Ensembl" id="ENSMAMP00000057131.1"/>
    </source>
</evidence>
<evidence type="ECO:0000313" key="2">
    <source>
        <dbReference type="Proteomes" id="UP000261640"/>
    </source>
</evidence>
<dbReference type="Proteomes" id="UP000261640">
    <property type="component" value="Unplaced"/>
</dbReference>
<protein>
    <submittedName>
        <fullName evidence="1">Uncharacterized protein</fullName>
    </submittedName>
</protein>
<keyword evidence="2" id="KW-1185">Reference proteome</keyword>
<proteinExistence type="predicted"/>